<dbReference type="PANTHER" id="PTHR13028">
    <property type="entry name" value="RRNA PROCESSING PROTEIN EBNA1-BINDING PROTEIN-RELATED"/>
    <property type="match status" value="1"/>
</dbReference>
<dbReference type="InterPro" id="IPR008610">
    <property type="entry name" value="Ebp2"/>
</dbReference>
<feature type="compositionally biased region" description="Acidic residues" evidence="11">
    <location>
        <begin position="179"/>
        <end position="189"/>
    </location>
</feature>
<gene>
    <name evidence="13" type="ORF">CBOVIS_LOCUS6639</name>
</gene>
<comment type="similarity">
    <text evidence="4">Belongs to the EBP2 family.</text>
</comment>
<feature type="transmembrane region" description="Helical" evidence="12">
    <location>
        <begin position="826"/>
        <end position="846"/>
    </location>
</feature>
<dbReference type="Pfam" id="PF05890">
    <property type="entry name" value="Ebp2"/>
    <property type="match status" value="1"/>
</dbReference>
<feature type="region of interest" description="Disordered" evidence="11">
    <location>
        <begin position="122"/>
        <end position="142"/>
    </location>
</feature>
<evidence type="ECO:0000256" key="7">
    <source>
        <dbReference type="ARBA" id="ARBA00022989"/>
    </source>
</evidence>
<sequence>MSKKFKEITEIKENTLDTVPQIEDFQYADFSQESCYVNSTDKIVPTANLRDITIREVLPTVQFTISNYEDFGNEGVLDYDTSYNDNTHANDGDGNDVNVWIDSFPDESVITPMAEKIENFDEDTQSRNIQKVSRKRSKMCEDDTDMKLSEMAPIKMVRKMNKLAKRLAATSKSRRPEPESDSEGSDFDFDNAIPENEDKHVPMEGIESGQESDPDEEKELQAAFAAGILKSDGLNVIVPKKRPVINKTAEMKEKLNEFKKDLPWVETLEVVTPHIQMDKEAENDDFKRELNFYKQAEKAVQIAFPRLLNMNIKVLRPGDYYAEMAKSDSHMQKVRKRLLSIQEMKERQEAFRRLREEKKFAVKVQKEAIAAKNSEKKKLAEAVKKHKKGMKQQLEDMLNNVKRNGLDQDDDIGRGARGHRGGMRGGSKGSLRNVGDLKRKLKQDKFGYGGKKKGMKRNNKESFDDLFGGRKGGVGGGRFDKPAQCIRYKMVWFLFMVFSAVFVFVVLLISTCIPYTFLKNCCLGTSKFTVSLLGCASCGLFIATCFLGLIPHVRHQEMQLKSNSTITENYPILPTTDQLVVIGFLVILITEQIIHGIGHSIGHSHSSHTHLHQQTNIKMRKFLDEESGDDAEPLVEVDATVEDEHDDIIFRQSSTSHVDRDSSGSSSSQNLQSMDVRVWFLLLGMSVHSFFEGVALGVQNDASAFYQIIFAIMFHEVLCCVSFGIQLAKHNASRVYAWTSSIFLSATIPLGMILATTIDGVGNEAWQKIGRYWLEGLAAGTFVHVSLVELLPMELHSEDGGHGHSHSVIADSSTPSSQSHVKWNSLIKSLFVAAGVGTFVTIKAIMGGGH</sequence>
<dbReference type="PANTHER" id="PTHR13028:SF0">
    <property type="entry name" value="RRNA-PROCESSING PROTEIN EBP2-RELATED"/>
    <property type="match status" value="1"/>
</dbReference>
<dbReference type="GO" id="GO:0030687">
    <property type="term" value="C:preribosome, large subunit precursor"/>
    <property type="evidence" value="ECO:0007669"/>
    <property type="project" value="TreeGrafter"/>
</dbReference>
<evidence type="ECO:0000313" key="13">
    <source>
        <dbReference type="EMBL" id="CAB3404272.1"/>
    </source>
</evidence>
<feature type="transmembrane region" description="Helical" evidence="12">
    <location>
        <begin position="490"/>
        <end position="518"/>
    </location>
</feature>
<evidence type="ECO:0000256" key="5">
    <source>
        <dbReference type="ARBA" id="ARBA00022517"/>
    </source>
</evidence>
<dbReference type="Pfam" id="PF02535">
    <property type="entry name" value="Zip"/>
    <property type="match status" value="1"/>
</dbReference>
<dbReference type="GO" id="GO:0046873">
    <property type="term" value="F:metal ion transmembrane transporter activity"/>
    <property type="evidence" value="ECO:0007669"/>
    <property type="project" value="InterPro"/>
</dbReference>
<comment type="caution">
    <text evidence="13">The sequence shown here is derived from an EMBL/GenBank/DDBJ whole genome shotgun (WGS) entry which is preliminary data.</text>
</comment>
<dbReference type="InterPro" id="IPR003689">
    <property type="entry name" value="ZIP"/>
</dbReference>
<keyword evidence="10" id="KW-0539">Nucleus</keyword>
<dbReference type="GO" id="GO:0005730">
    <property type="term" value="C:nucleolus"/>
    <property type="evidence" value="ECO:0007669"/>
    <property type="project" value="UniProtKB-SubCell"/>
</dbReference>
<feature type="transmembrane region" description="Helical" evidence="12">
    <location>
        <begin position="735"/>
        <end position="758"/>
    </location>
</feature>
<feature type="transmembrane region" description="Helical" evidence="12">
    <location>
        <begin position="530"/>
        <end position="550"/>
    </location>
</feature>
<reference evidence="13 14" key="1">
    <citation type="submission" date="2020-04" db="EMBL/GenBank/DDBJ databases">
        <authorList>
            <person name="Laetsch R D."/>
            <person name="Stevens L."/>
            <person name="Kumar S."/>
            <person name="Blaxter L. M."/>
        </authorList>
    </citation>
    <scope>NUCLEOTIDE SEQUENCE [LARGE SCALE GENOMIC DNA]</scope>
</reference>
<evidence type="ECO:0000256" key="9">
    <source>
        <dbReference type="ARBA" id="ARBA00023136"/>
    </source>
</evidence>
<dbReference type="OrthoDB" id="443772at2759"/>
<dbReference type="GO" id="GO:0006364">
    <property type="term" value="P:rRNA processing"/>
    <property type="evidence" value="ECO:0007669"/>
    <property type="project" value="TreeGrafter"/>
</dbReference>
<dbReference type="EMBL" id="CADEPM010000004">
    <property type="protein sequence ID" value="CAB3404272.1"/>
    <property type="molecule type" value="Genomic_DNA"/>
</dbReference>
<dbReference type="Proteomes" id="UP000494206">
    <property type="component" value="Unassembled WGS sequence"/>
</dbReference>
<evidence type="ECO:0000256" key="3">
    <source>
        <dbReference type="ARBA" id="ARBA00004604"/>
    </source>
</evidence>
<proteinExistence type="inferred from homology"/>
<evidence type="ECO:0000313" key="14">
    <source>
        <dbReference type="Proteomes" id="UP000494206"/>
    </source>
</evidence>
<keyword evidence="7 12" id="KW-1133">Transmembrane helix</keyword>
<keyword evidence="6 12" id="KW-0812">Transmembrane</keyword>
<feature type="transmembrane region" description="Helical" evidence="12">
    <location>
        <begin position="704"/>
        <end position="728"/>
    </location>
</feature>
<dbReference type="GO" id="GO:0016020">
    <property type="term" value="C:membrane"/>
    <property type="evidence" value="ECO:0007669"/>
    <property type="project" value="UniProtKB-SubCell"/>
</dbReference>
<organism evidence="13 14">
    <name type="scientific">Caenorhabditis bovis</name>
    <dbReference type="NCBI Taxonomy" id="2654633"/>
    <lineage>
        <taxon>Eukaryota</taxon>
        <taxon>Metazoa</taxon>
        <taxon>Ecdysozoa</taxon>
        <taxon>Nematoda</taxon>
        <taxon>Chromadorea</taxon>
        <taxon>Rhabditida</taxon>
        <taxon>Rhabditina</taxon>
        <taxon>Rhabditomorpha</taxon>
        <taxon>Rhabditoidea</taxon>
        <taxon>Rhabditidae</taxon>
        <taxon>Peloderinae</taxon>
        <taxon>Caenorhabditis</taxon>
    </lineage>
</organism>
<evidence type="ECO:0000256" key="1">
    <source>
        <dbReference type="ARBA" id="ARBA00003387"/>
    </source>
</evidence>
<dbReference type="GO" id="GO:0034399">
    <property type="term" value="C:nuclear periphery"/>
    <property type="evidence" value="ECO:0007669"/>
    <property type="project" value="TreeGrafter"/>
</dbReference>
<protein>
    <submittedName>
        <fullName evidence="13">Uncharacterized protein</fullName>
    </submittedName>
</protein>
<keyword evidence="8" id="KW-0175">Coiled coil</keyword>
<evidence type="ECO:0000256" key="4">
    <source>
        <dbReference type="ARBA" id="ARBA00007336"/>
    </source>
</evidence>
<name>A0A8S1EU85_9PELO</name>
<comment type="function">
    <text evidence="1">Required for the processing of the 27S pre-rRNA.</text>
</comment>
<feature type="region of interest" description="Disordered" evidence="11">
    <location>
        <begin position="405"/>
        <end position="434"/>
    </location>
</feature>
<evidence type="ECO:0000256" key="12">
    <source>
        <dbReference type="SAM" id="Phobius"/>
    </source>
</evidence>
<keyword evidence="5" id="KW-0690">Ribosome biogenesis</keyword>
<evidence type="ECO:0000256" key="2">
    <source>
        <dbReference type="ARBA" id="ARBA00004141"/>
    </source>
</evidence>
<evidence type="ECO:0000256" key="11">
    <source>
        <dbReference type="SAM" id="MobiDB-lite"/>
    </source>
</evidence>
<feature type="transmembrane region" description="Helical" evidence="12">
    <location>
        <begin position="570"/>
        <end position="590"/>
    </location>
</feature>
<feature type="region of interest" description="Disordered" evidence="11">
    <location>
        <begin position="167"/>
        <end position="217"/>
    </location>
</feature>
<comment type="subcellular location">
    <subcellularLocation>
        <location evidence="2">Membrane</location>
        <topology evidence="2">Multi-pass membrane protein</topology>
    </subcellularLocation>
    <subcellularLocation>
        <location evidence="3">Nucleus</location>
        <location evidence="3">Nucleolus</location>
    </subcellularLocation>
</comment>
<keyword evidence="14" id="KW-1185">Reference proteome</keyword>
<accession>A0A8S1EU85</accession>
<evidence type="ECO:0000256" key="8">
    <source>
        <dbReference type="ARBA" id="ARBA00023054"/>
    </source>
</evidence>
<dbReference type="GO" id="GO:0042273">
    <property type="term" value="P:ribosomal large subunit biogenesis"/>
    <property type="evidence" value="ECO:0007669"/>
    <property type="project" value="TreeGrafter"/>
</dbReference>
<evidence type="ECO:0000256" key="10">
    <source>
        <dbReference type="ARBA" id="ARBA00023242"/>
    </source>
</evidence>
<evidence type="ECO:0000256" key="6">
    <source>
        <dbReference type="ARBA" id="ARBA00022692"/>
    </source>
</evidence>
<feature type="transmembrane region" description="Helical" evidence="12">
    <location>
        <begin position="678"/>
        <end position="698"/>
    </location>
</feature>
<dbReference type="AlphaFoldDB" id="A0A8S1EU85"/>
<keyword evidence="9 12" id="KW-0472">Membrane</keyword>